<protein>
    <submittedName>
        <fullName evidence="2">Uncharacterized protein</fullName>
    </submittedName>
</protein>
<keyword evidence="3" id="KW-1185">Reference proteome</keyword>
<sequence>MDRNGNTDPEITEGAPDTSAGPTTPDPHDVIANAAEAAGGVYDAAAAYFGRLLGGGR</sequence>
<gene>
    <name evidence="2" type="ORF">TPA0598_17_00090</name>
</gene>
<proteinExistence type="predicted"/>
<dbReference type="Proteomes" id="UP000048965">
    <property type="component" value="Unassembled WGS sequence"/>
</dbReference>
<name>A0A0P4RIB7_9ACTN</name>
<organism evidence="2 3">
    <name type="scientific">Streptomyces lydicamycinicus</name>
    <dbReference type="NCBI Taxonomy" id="1546107"/>
    <lineage>
        <taxon>Bacteria</taxon>
        <taxon>Bacillati</taxon>
        <taxon>Actinomycetota</taxon>
        <taxon>Actinomycetes</taxon>
        <taxon>Kitasatosporales</taxon>
        <taxon>Streptomycetaceae</taxon>
        <taxon>Streptomyces</taxon>
    </lineage>
</organism>
<dbReference type="AlphaFoldDB" id="A0A0P4RIB7"/>
<dbReference type="EMBL" id="BBNO01000017">
    <property type="protein sequence ID" value="GAO13028.1"/>
    <property type="molecule type" value="Genomic_DNA"/>
</dbReference>
<dbReference type="RefSeq" id="WP_158894894.1">
    <property type="nucleotide sequence ID" value="NZ_BBNO01000017.1"/>
</dbReference>
<reference evidence="3" key="1">
    <citation type="submission" date="2014-09" db="EMBL/GenBank/DDBJ databases">
        <title>Whole genome shotgun sequence of Streptomyces sp. NBRC 110027.</title>
        <authorList>
            <person name="Komaki H."/>
            <person name="Ichikawa N."/>
            <person name="Katano-Makiyama Y."/>
            <person name="Hosoyama A."/>
            <person name="Hashimoto M."/>
            <person name="Uohara A."/>
            <person name="Kitahashi Y."/>
            <person name="Ohji S."/>
            <person name="Kimura A."/>
            <person name="Yamazoe A."/>
            <person name="Igarashi Y."/>
            <person name="Fujita N."/>
        </authorList>
    </citation>
    <scope>NUCLEOTIDE SEQUENCE [LARGE SCALE GENOMIC DNA]</scope>
    <source>
        <strain evidence="3">NBRC 110027</strain>
    </source>
</reference>
<evidence type="ECO:0000313" key="2">
    <source>
        <dbReference type="EMBL" id="GAO13028.1"/>
    </source>
</evidence>
<evidence type="ECO:0000256" key="1">
    <source>
        <dbReference type="SAM" id="MobiDB-lite"/>
    </source>
</evidence>
<reference evidence="2 3" key="2">
    <citation type="journal article" date="2015" name="Stand. Genomic Sci.">
        <title>Draft genome sequence of marine-derived Streptomyces sp. TP-A0598, a producer of anti-MRSA antibiotic lydicamycins.</title>
        <authorList>
            <person name="Komaki H."/>
            <person name="Ichikawa N."/>
            <person name="Hosoyama A."/>
            <person name="Fujita N."/>
            <person name="Igarashi Y."/>
        </authorList>
    </citation>
    <scope>NUCLEOTIDE SEQUENCE [LARGE SCALE GENOMIC DNA]</scope>
    <source>
        <strain evidence="2 3">NBRC 110027</strain>
    </source>
</reference>
<feature type="region of interest" description="Disordered" evidence="1">
    <location>
        <begin position="1"/>
        <end position="30"/>
    </location>
</feature>
<accession>A0A0P4RIB7</accession>
<evidence type="ECO:0000313" key="3">
    <source>
        <dbReference type="Proteomes" id="UP000048965"/>
    </source>
</evidence>
<comment type="caution">
    <text evidence="2">The sequence shown here is derived from an EMBL/GenBank/DDBJ whole genome shotgun (WGS) entry which is preliminary data.</text>
</comment>